<dbReference type="GO" id="GO:0005886">
    <property type="term" value="C:plasma membrane"/>
    <property type="evidence" value="ECO:0007669"/>
    <property type="project" value="UniProtKB-SubCell"/>
</dbReference>
<comment type="similarity">
    <text evidence="2">Belongs to the binding-protein-dependent transport system permease family. CysTW subfamily.</text>
</comment>
<dbReference type="EMBL" id="ANFO01000871">
    <property type="protein sequence ID" value="KGQ06095.1"/>
    <property type="molecule type" value="Genomic_DNA"/>
</dbReference>
<evidence type="ECO:0000259" key="9">
    <source>
        <dbReference type="PROSITE" id="PS50928"/>
    </source>
</evidence>
<evidence type="ECO:0000256" key="8">
    <source>
        <dbReference type="SAM" id="Phobius"/>
    </source>
</evidence>
<comment type="caution">
    <text evidence="10">The sequence shown here is derived from an EMBL/GenBank/DDBJ whole genome shotgun (WGS) entry which is preliminary data.</text>
</comment>
<name>A0A0A2VIZ8_BEABA</name>
<evidence type="ECO:0000256" key="3">
    <source>
        <dbReference type="ARBA" id="ARBA00022448"/>
    </source>
</evidence>
<evidence type="ECO:0000256" key="6">
    <source>
        <dbReference type="ARBA" id="ARBA00022989"/>
    </source>
</evidence>
<dbReference type="Gene3D" id="1.10.3720.10">
    <property type="entry name" value="MetI-like"/>
    <property type="match status" value="1"/>
</dbReference>
<evidence type="ECO:0000256" key="7">
    <source>
        <dbReference type="ARBA" id="ARBA00023136"/>
    </source>
</evidence>
<evidence type="ECO:0000256" key="4">
    <source>
        <dbReference type="ARBA" id="ARBA00022475"/>
    </source>
</evidence>
<feature type="transmembrane region" description="Helical" evidence="8">
    <location>
        <begin position="86"/>
        <end position="111"/>
    </location>
</feature>
<keyword evidence="6 8" id="KW-1133">Transmembrane helix</keyword>
<protein>
    <recommendedName>
        <fullName evidence="9">ABC transmembrane type-1 domain-containing protein</fullName>
    </recommendedName>
</protein>
<gene>
    <name evidence="10" type="ORF">BBAD15_g8577</name>
</gene>
<dbReference type="Pfam" id="PF00528">
    <property type="entry name" value="BPD_transp_1"/>
    <property type="match status" value="1"/>
</dbReference>
<organism evidence="10 11">
    <name type="scientific">Beauveria bassiana D1-5</name>
    <dbReference type="NCBI Taxonomy" id="1245745"/>
    <lineage>
        <taxon>Eukaryota</taxon>
        <taxon>Fungi</taxon>
        <taxon>Dikarya</taxon>
        <taxon>Ascomycota</taxon>
        <taxon>Pezizomycotina</taxon>
        <taxon>Sordariomycetes</taxon>
        <taxon>Hypocreomycetidae</taxon>
        <taxon>Hypocreales</taxon>
        <taxon>Cordycipitaceae</taxon>
        <taxon>Beauveria</taxon>
    </lineage>
</organism>
<accession>A0A0A2VIZ8</accession>
<evidence type="ECO:0000256" key="1">
    <source>
        <dbReference type="ARBA" id="ARBA00004651"/>
    </source>
</evidence>
<dbReference type="GO" id="GO:0055085">
    <property type="term" value="P:transmembrane transport"/>
    <property type="evidence" value="ECO:0007669"/>
    <property type="project" value="InterPro"/>
</dbReference>
<keyword evidence="3" id="KW-0813">Transport</keyword>
<evidence type="ECO:0000256" key="5">
    <source>
        <dbReference type="ARBA" id="ARBA00022692"/>
    </source>
</evidence>
<dbReference type="PROSITE" id="PS50928">
    <property type="entry name" value="ABC_TM1"/>
    <property type="match status" value="1"/>
</dbReference>
<dbReference type="Proteomes" id="UP000030106">
    <property type="component" value="Unassembled WGS sequence"/>
</dbReference>
<feature type="transmembrane region" description="Helical" evidence="8">
    <location>
        <begin position="36"/>
        <end position="59"/>
    </location>
</feature>
<sequence length="252" mass="27145">MMRTFLAKNGLMNNMLVAGDLVQPLDTISWLGWKGIIITFVWKQLAFATLLICGAMAALEPSQVLAARNLGASRVRILFDIILPQVLPAIGVALVLSTVIMMSVLSVPLMIGTGTPTMLTVDMAFRVNSYSDYAVANALGPVQRCFRFAADQRIYCRAVGAGLPANFGSRRVRAFAPGDAVPGDVYAAVFDPAGVSKPDGVYEYRPAFLSMGAERHRGWRGIGTQRAWPDVLGLDLRGRLFGYRPAAGPGIP</sequence>
<keyword evidence="7 8" id="KW-0472">Membrane</keyword>
<dbReference type="CDD" id="cd06261">
    <property type="entry name" value="TM_PBP2"/>
    <property type="match status" value="1"/>
</dbReference>
<dbReference type="AlphaFoldDB" id="A0A0A2VIZ8"/>
<evidence type="ECO:0000313" key="11">
    <source>
        <dbReference type="Proteomes" id="UP000030106"/>
    </source>
</evidence>
<keyword evidence="5 8" id="KW-0812">Transmembrane</keyword>
<dbReference type="InterPro" id="IPR000515">
    <property type="entry name" value="MetI-like"/>
</dbReference>
<dbReference type="PANTHER" id="PTHR42929">
    <property type="entry name" value="INNER MEMBRANE ABC TRANSPORTER PERMEASE PROTEIN YDCU-RELATED-RELATED"/>
    <property type="match status" value="1"/>
</dbReference>
<dbReference type="PANTHER" id="PTHR42929:SF1">
    <property type="entry name" value="INNER MEMBRANE ABC TRANSPORTER PERMEASE PROTEIN YDCU-RELATED"/>
    <property type="match status" value="1"/>
</dbReference>
<dbReference type="HOGENOM" id="CLU_1102620_0_0_1"/>
<dbReference type="InterPro" id="IPR035906">
    <property type="entry name" value="MetI-like_sf"/>
</dbReference>
<dbReference type="SUPFAM" id="SSF161098">
    <property type="entry name" value="MetI-like"/>
    <property type="match status" value="1"/>
</dbReference>
<reference evidence="10 11" key="1">
    <citation type="submission" date="2012-10" db="EMBL/GenBank/DDBJ databases">
        <title>Genome sequencing and analysis of entomopathogenic fungi Beauveria bassiana D1-5.</title>
        <authorList>
            <person name="Li Q."/>
            <person name="Wang L."/>
            <person name="Zhang Z."/>
            <person name="Wang Q."/>
            <person name="Ren J."/>
            <person name="Wang M."/>
            <person name="Xu W."/>
            <person name="Wang J."/>
            <person name="Lu Y."/>
            <person name="Du Q."/>
            <person name="Sun Z."/>
        </authorList>
    </citation>
    <scope>NUCLEOTIDE SEQUENCE [LARGE SCALE GENOMIC DNA]</scope>
    <source>
        <strain evidence="10 11">D1-5</strain>
    </source>
</reference>
<proteinExistence type="inferred from homology"/>
<feature type="domain" description="ABC transmembrane type-1" evidence="9">
    <location>
        <begin position="1"/>
        <end position="154"/>
    </location>
</feature>
<evidence type="ECO:0000313" key="10">
    <source>
        <dbReference type="EMBL" id="KGQ06095.1"/>
    </source>
</evidence>
<comment type="subcellular location">
    <subcellularLocation>
        <location evidence="1">Cell membrane</location>
        <topology evidence="1">Multi-pass membrane protein</topology>
    </subcellularLocation>
</comment>
<keyword evidence="4" id="KW-1003">Cell membrane</keyword>
<evidence type="ECO:0000256" key="2">
    <source>
        <dbReference type="ARBA" id="ARBA00007069"/>
    </source>
</evidence>